<name>W9R403_9ROSA</name>
<dbReference type="AlphaFoldDB" id="W9R403"/>
<reference evidence="5" key="1">
    <citation type="submission" date="2013-01" db="EMBL/GenBank/DDBJ databases">
        <title>Draft Genome Sequence of a Mulberry Tree, Morus notabilis C.K. Schneid.</title>
        <authorList>
            <person name="He N."/>
            <person name="Zhao S."/>
        </authorList>
    </citation>
    <scope>NUCLEOTIDE SEQUENCE</scope>
</reference>
<dbReference type="GO" id="GO:0003700">
    <property type="term" value="F:DNA-binding transcription factor activity"/>
    <property type="evidence" value="ECO:0007669"/>
    <property type="project" value="TreeGrafter"/>
</dbReference>
<dbReference type="GO" id="GO:0005634">
    <property type="term" value="C:nucleus"/>
    <property type="evidence" value="ECO:0007669"/>
    <property type="project" value="TreeGrafter"/>
</dbReference>
<dbReference type="PANTHER" id="PTHR46353:SF23">
    <property type="entry name" value="C2H2 ZINC FINGER-CONTAINING PROTEIN-RELATED"/>
    <property type="match status" value="1"/>
</dbReference>
<feature type="compositionally biased region" description="Pro residues" evidence="2">
    <location>
        <begin position="68"/>
        <end position="80"/>
    </location>
</feature>
<evidence type="ECO:0000313" key="4">
    <source>
        <dbReference type="EMBL" id="EXB55752.1"/>
    </source>
</evidence>
<evidence type="ECO:0000256" key="1">
    <source>
        <dbReference type="PROSITE-ProRule" id="PRU00042"/>
    </source>
</evidence>
<dbReference type="Proteomes" id="UP000030645">
    <property type="component" value="Unassembled WGS sequence"/>
</dbReference>
<evidence type="ECO:0000256" key="2">
    <source>
        <dbReference type="SAM" id="MobiDB-lite"/>
    </source>
</evidence>
<accession>W9R403</accession>
<dbReference type="Gene3D" id="3.30.160.60">
    <property type="entry name" value="Classic Zinc Finger"/>
    <property type="match status" value="1"/>
</dbReference>
<dbReference type="GO" id="GO:0008270">
    <property type="term" value="F:zinc ion binding"/>
    <property type="evidence" value="ECO:0007669"/>
    <property type="project" value="UniProtKB-KW"/>
</dbReference>
<dbReference type="SUPFAM" id="SSF57667">
    <property type="entry name" value="beta-beta-alpha zinc fingers"/>
    <property type="match status" value="1"/>
</dbReference>
<keyword evidence="1" id="KW-0862">Zinc</keyword>
<feature type="region of interest" description="Disordered" evidence="2">
    <location>
        <begin position="43"/>
        <end position="85"/>
    </location>
</feature>
<dbReference type="GO" id="GO:0000976">
    <property type="term" value="F:transcription cis-regulatory region binding"/>
    <property type="evidence" value="ECO:0007669"/>
    <property type="project" value="TreeGrafter"/>
</dbReference>
<dbReference type="InterPro" id="IPR013087">
    <property type="entry name" value="Znf_C2H2_type"/>
</dbReference>
<dbReference type="GO" id="GO:0009740">
    <property type="term" value="P:gibberellic acid mediated signaling pathway"/>
    <property type="evidence" value="ECO:0007669"/>
    <property type="project" value="TreeGrafter"/>
</dbReference>
<dbReference type="STRING" id="981085.W9R403"/>
<dbReference type="PROSITE" id="PS00028">
    <property type="entry name" value="ZINC_FINGER_C2H2_1"/>
    <property type="match status" value="1"/>
</dbReference>
<feature type="domain" description="C2H2-type" evidence="3">
    <location>
        <begin position="30"/>
        <end position="57"/>
    </location>
</feature>
<keyword evidence="1" id="KW-0863">Zinc-finger</keyword>
<evidence type="ECO:0000313" key="5">
    <source>
        <dbReference type="Proteomes" id="UP000030645"/>
    </source>
</evidence>
<dbReference type="GO" id="GO:0009736">
    <property type="term" value="P:cytokinin-activated signaling pathway"/>
    <property type="evidence" value="ECO:0007669"/>
    <property type="project" value="TreeGrafter"/>
</dbReference>
<dbReference type="GO" id="GO:0010090">
    <property type="term" value="P:trichome morphogenesis"/>
    <property type="evidence" value="ECO:0007669"/>
    <property type="project" value="InterPro"/>
</dbReference>
<evidence type="ECO:0000259" key="3">
    <source>
        <dbReference type="PROSITE" id="PS50157"/>
    </source>
</evidence>
<organism evidence="4 5">
    <name type="scientific">Morus notabilis</name>
    <dbReference type="NCBI Taxonomy" id="981085"/>
    <lineage>
        <taxon>Eukaryota</taxon>
        <taxon>Viridiplantae</taxon>
        <taxon>Streptophyta</taxon>
        <taxon>Embryophyta</taxon>
        <taxon>Tracheophyta</taxon>
        <taxon>Spermatophyta</taxon>
        <taxon>Magnoliopsida</taxon>
        <taxon>eudicotyledons</taxon>
        <taxon>Gunneridae</taxon>
        <taxon>Pentapetalae</taxon>
        <taxon>rosids</taxon>
        <taxon>fabids</taxon>
        <taxon>Rosales</taxon>
        <taxon>Moraceae</taxon>
        <taxon>Moreae</taxon>
        <taxon>Morus</taxon>
    </lineage>
</organism>
<dbReference type="Pfam" id="PF13912">
    <property type="entry name" value="zf-C2H2_6"/>
    <property type="match status" value="1"/>
</dbReference>
<keyword evidence="1" id="KW-0479">Metal-binding</keyword>
<dbReference type="InterPro" id="IPR036236">
    <property type="entry name" value="Znf_C2H2_sf"/>
</dbReference>
<gene>
    <name evidence="4" type="ORF">L484_007748</name>
</gene>
<dbReference type="InterPro" id="IPR044299">
    <property type="entry name" value="GIS3/ZFP5/ZFP6"/>
</dbReference>
<proteinExistence type="predicted"/>
<dbReference type="EMBL" id="KE344264">
    <property type="protein sequence ID" value="EXB55752.1"/>
    <property type="molecule type" value="Genomic_DNA"/>
</dbReference>
<sequence>MKLFGFSVPCSHKVINGSGNDLDHQNKQRFECPYCGKDFSSSQALGGHQNAHKAERKLAKTAQTRRSNPPPPDHSPPPPPHHYHNQEAFVVGVPMIISAHHAVIRPSGPSAVHSGGPRCIIRPVARFERVSPWPVSAAAAHPRYAVNVGSSESSNIIHYGPIRARRVSSRHVGDVTGADRVVSGARSAPYATVMGQGSEGDHDHDHPPHRYGLEEEWQVSWGNWYQRCRLDCFRWCENGMLLVDMWCKSIVRVVFPSVSSVVVVLLLQGSTQIPFF</sequence>
<dbReference type="PANTHER" id="PTHR46353">
    <property type="entry name" value="ZINC FINGER PROTEIN 5"/>
    <property type="match status" value="1"/>
</dbReference>
<dbReference type="PROSITE" id="PS50157">
    <property type="entry name" value="ZINC_FINGER_C2H2_2"/>
    <property type="match status" value="1"/>
</dbReference>
<protein>
    <submittedName>
        <fullName evidence="4">Zinc finger protein 6</fullName>
    </submittedName>
</protein>
<keyword evidence="5" id="KW-1185">Reference proteome</keyword>